<evidence type="ECO:0000256" key="1">
    <source>
        <dbReference type="SAM" id="Phobius"/>
    </source>
</evidence>
<feature type="transmembrane region" description="Helical" evidence="1">
    <location>
        <begin position="6"/>
        <end position="27"/>
    </location>
</feature>
<protein>
    <submittedName>
        <fullName evidence="2">Uncharacterized protein</fullName>
    </submittedName>
</protein>
<organism evidence="2 3">
    <name type="scientific">Bacteroides graminisolvens DSM 19988 = JCM 15093</name>
    <dbReference type="NCBI Taxonomy" id="1121097"/>
    <lineage>
        <taxon>Bacteria</taxon>
        <taxon>Pseudomonadati</taxon>
        <taxon>Bacteroidota</taxon>
        <taxon>Bacteroidia</taxon>
        <taxon>Bacteroidales</taxon>
        <taxon>Bacteroidaceae</taxon>
        <taxon>Bacteroides</taxon>
    </lineage>
</organism>
<dbReference type="RefSeq" id="WP_024995247.1">
    <property type="nucleotide sequence ID" value="NZ_ATZI01000001.1"/>
</dbReference>
<dbReference type="Proteomes" id="UP000027601">
    <property type="component" value="Unassembled WGS sequence"/>
</dbReference>
<sequence length="265" mass="29749">MKRTTYIIIAMLTLTLFALLSSIFFVVQRSKTKKYAVELSAEYKELSVAGVRALALMQANTPHRVYAFGTLQVVAPDAQHKPNTLYYPKDLEGYIKHTIRKDTLFVEVDFTKGKAQAESNTRDIFVDKVTMILVADSALKDVLSYVGGLSIHAKGIVQKDICFSGKDVILVDSCRFEKASFTGKDACYTNVKIIKSQIEDAYLNLDFVEQWATEHSTMNTIHCSGRNKGGRVSADSLRVVHWEPTDEEAELNLVLKKKATVHIEY</sequence>
<dbReference type="STRING" id="1121097.GCA_000428125_00505"/>
<name>A0A069CXS2_9BACE</name>
<dbReference type="AlphaFoldDB" id="A0A069CXS2"/>
<gene>
    <name evidence="2" type="ORF">JCM15093_18</name>
</gene>
<keyword evidence="1" id="KW-0472">Membrane</keyword>
<keyword evidence="1" id="KW-1133">Transmembrane helix</keyword>
<dbReference type="eggNOG" id="ENOG502ZT0D">
    <property type="taxonomic scope" value="Bacteria"/>
</dbReference>
<evidence type="ECO:0000313" key="3">
    <source>
        <dbReference type="Proteomes" id="UP000027601"/>
    </source>
</evidence>
<dbReference type="EMBL" id="BAJS01000001">
    <property type="protein sequence ID" value="GAK34945.1"/>
    <property type="molecule type" value="Genomic_DNA"/>
</dbReference>
<keyword evidence="3" id="KW-1185">Reference proteome</keyword>
<dbReference type="OrthoDB" id="1036353at2"/>
<evidence type="ECO:0000313" key="2">
    <source>
        <dbReference type="EMBL" id="GAK34945.1"/>
    </source>
</evidence>
<reference evidence="2 3" key="1">
    <citation type="journal article" date="2015" name="Microbes Environ.">
        <title>Distribution and evolution of nitrogen fixation genes in the phylum bacteroidetes.</title>
        <authorList>
            <person name="Inoue J."/>
            <person name="Oshima K."/>
            <person name="Suda W."/>
            <person name="Sakamoto M."/>
            <person name="Iino T."/>
            <person name="Noda S."/>
            <person name="Hongoh Y."/>
            <person name="Hattori M."/>
            <person name="Ohkuma M."/>
        </authorList>
    </citation>
    <scope>NUCLEOTIDE SEQUENCE [LARGE SCALE GENOMIC DNA]</scope>
    <source>
        <strain evidence="2 3">JCM 15093</strain>
    </source>
</reference>
<comment type="caution">
    <text evidence="2">The sequence shown here is derived from an EMBL/GenBank/DDBJ whole genome shotgun (WGS) entry which is preliminary data.</text>
</comment>
<accession>A0A069CXS2</accession>
<proteinExistence type="predicted"/>
<keyword evidence="1" id="KW-0812">Transmembrane</keyword>